<evidence type="ECO:0000256" key="2">
    <source>
        <dbReference type="ARBA" id="ARBA00010992"/>
    </source>
</evidence>
<dbReference type="GO" id="GO:0016020">
    <property type="term" value="C:membrane"/>
    <property type="evidence" value="ECO:0007669"/>
    <property type="project" value="UniProtKB-SubCell"/>
</dbReference>
<dbReference type="PANTHER" id="PTHR48020">
    <property type="entry name" value="PROTON MYO-INOSITOL COTRANSPORTER"/>
    <property type="match status" value="1"/>
</dbReference>
<evidence type="ECO:0000256" key="3">
    <source>
        <dbReference type="ARBA" id="ARBA00022448"/>
    </source>
</evidence>
<reference evidence="14" key="1">
    <citation type="submission" date="2019-06" db="EMBL/GenBank/DDBJ databases">
        <authorList>
            <person name="Broberg M."/>
        </authorList>
    </citation>
    <scope>NUCLEOTIDE SEQUENCE [LARGE SCALE GENOMIC DNA]</scope>
</reference>
<evidence type="ECO:0000313" key="14">
    <source>
        <dbReference type="Proteomes" id="UP000775872"/>
    </source>
</evidence>
<dbReference type="InterPro" id="IPR050814">
    <property type="entry name" value="Myo-inositol_Transporter"/>
</dbReference>
<keyword evidence="4" id="KW-0285">Flavoprotein</keyword>
<evidence type="ECO:0000256" key="10">
    <source>
        <dbReference type="ARBA" id="ARBA00049119"/>
    </source>
</evidence>
<gene>
    <name evidence="13" type="ORF">CSOL1703_00002137</name>
</gene>
<comment type="subcellular location">
    <subcellularLocation>
        <location evidence="1">Membrane</location>
        <topology evidence="1">Multi-pass membrane protein</topology>
    </subcellularLocation>
</comment>
<evidence type="ECO:0000256" key="5">
    <source>
        <dbReference type="ARBA" id="ARBA00022692"/>
    </source>
</evidence>
<dbReference type="Gene3D" id="1.20.1250.20">
    <property type="entry name" value="MFS general substrate transporter like domains"/>
    <property type="match status" value="1"/>
</dbReference>
<comment type="catalytic activity">
    <reaction evidence="10">
        <text>myo-inositol(out) + H(+)(out) = myo-inositol(in) + H(+)(in)</text>
        <dbReference type="Rhea" id="RHEA:60364"/>
        <dbReference type="ChEBI" id="CHEBI:15378"/>
        <dbReference type="ChEBI" id="CHEBI:17268"/>
    </reaction>
</comment>
<organism evidence="13 14">
    <name type="scientific">Clonostachys solani</name>
    <dbReference type="NCBI Taxonomy" id="160281"/>
    <lineage>
        <taxon>Eukaryota</taxon>
        <taxon>Fungi</taxon>
        <taxon>Dikarya</taxon>
        <taxon>Ascomycota</taxon>
        <taxon>Pezizomycotina</taxon>
        <taxon>Sordariomycetes</taxon>
        <taxon>Hypocreomycetidae</taxon>
        <taxon>Hypocreales</taxon>
        <taxon>Bionectriaceae</taxon>
        <taxon>Clonostachys</taxon>
    </lineage>
</organism>
<evidence type="ECO:0000256" key="4">
    <source>
        <dbReference type="ARBA" id="ARBA00022630"/>
    </source>
</evidence>
<dbReference type="SUPFAM" id="SSF51905">
    <property type="entry name" value="FAD/NAD(P)-binding domain"/>
    <property type="match status" value="1"/>
</dbReference>
<keyword evidence="5 11" id="KW-0812">Transmembrane</keyword>
<dbReference type="InterPro" id="IPR036259">
    <property type="entry name" value="MFS_trans_sf"/>
</dbReference>
<feature type="transmembrane region" description="Helical" evidence="11">
    <location>
        <begin position="563"/>
        <end position="585"/>
    </location>
</feature>
<feature type="transmembrane region" description="Helical" evidence="11">
    <location>
        <begin position="431"/>
        <end position="449"/>
    </location>
</feature>
<evidence type="ECO:0000259" key="12">
    <source>
        <dbReference type="PROSITE" id="PS50850"/>
    </source>
</evidence>
<protein>
    <recommendedName>
        <fullName evidence="12">Major facilitator superfamily (MFS) profile domain-containing protein</fullName>
    </recommendedName>
</protein>
<dbReference type="PROSITE" id="PS00216">
    <property type="entry name" value="SUGAR_TRANSPORT_1"/>
    <property type="match status" value="2"/>
</dbReference>
<dbReference type="Gene3D" id="3.50.50.60">
    <property type="entry name" value="FAD/NAD(P)-binding domain"/>
    <property type="match status" value="1"/>
</dbReference>
<name>A0A9P0EK03_9HYPO</name>
<dbReference type="OrthoDB" id="6339427at2759"/>
<feature type="domain" description="Major facilitator superfamily (MFS) profile" evidence="12">
    <location>
        <begin position="436"/>
        <end position="894"/>
    </location>
</feature>
<dbReference type="PROSITE" id="PS50850">
    <property type="entry name" value="MFS"/>
    <property type="match status" value="1"/>
</dbReference>
<keyword evidence="14" id="KW-1185">Reference proteome</keyword>
<accession>A0A9P0EK03</accession>
<feature type="transmembrane region" description="Helical" evidence="11">
    <location>
        <begin position="756"/>
        <end position="778"/>
    </location>
</feature>
<feature type="transmembrane region" description="Helical" evidence="11">
    <location>
        <begin position="597"/>
        <end position="616"/>
    </location>
</feature>
<keyword evidence="9 11" id="KW-0472">Membrane</keyword>
<dbReference type="Pfam" id="PF01494">
    <property type="entry name" value="FAD_binding_3"/>
    <property type="match status" value="2"/>
</dbReference>
<proteinExistence type="inferred from homology"/>
<dbReference type="SUPFAM" id="SSF103473">
    <property type="entry name" value="MFS general substrate transporter"/>
    <property type="match status" value="1"/>
</dbReference>
<feature type="transmembrane region" description="Helical" evidence="11">
    <location>
        <begin position="528"/>
        <end position="551"/>
    </location>
</feature>
<dbReference type="InterPro" id="IPR003663">
    <property type="entry name" value="Sugar/inositol_transpt"/>
</dbReference>
<dbReference type="PRINTS" id="PR00171">
    <property type="entry name" value="SUGRTRNSPORT"/>
</dbReference>
<feature type="transmembrane region" description="Helical" evidence="11">
    <location>
        <begin position="842"/>
        <end position="863"/>
    </location>
</feature>
<keyword evidence="6" id="KW-0274">FAD</keyword>
<dbReference type="NCBIfam" id="TIGR00879">
    <property type="entry name" value="SP"/>
    <property type="match status" value="1"/>
</dbReference>
<dbReference type="Pfam" id="PF00083">
    <property type="entry name" value="Sugar_tr"/>
    <property type="match status" value="1"/>
</dbReference>
<evidence type="ECO:0000256" key="7">
    <source>
        <dbReference type="ARBA" id="ARBA00022989"/>
    </source>
</evidence>
<reference evidence="13 14" key="2">
    <citation type="submission" date="2021-10" db="EMBL/GenBank/DDBJ databases">
        <authorList>
            <person name="Piombo E."/>
        </authorList>
    </citation>
    <scope>NUCLEOTIDE SEQUENCE [LARGE SCALE GENOMIC DNA]</scope>
</reference>
<dbReference type="InterPro" id="IPR020846">
    <property type="entry name" value="MFS_dom"/>
</dbReference>
<keyword evidence="8" id="KW-0560">Oxidoreductase</keyword>
<feature type="transmembrane region" description="Helical" evidence="11">
    <location>
        <begin position="704"/>
        <end position="723"/>
    </location>
</feature>
<comment type="caution">
    <text evidence="13">The sequence shown here is derived from an EMBL/GenBank/DDBJ whole genome shotgun (WGS) entry which is preliminary data.</text>
</comment>
<feature type="transmembrane region" description="Helical" evidence="11">
    <location>
        <begin position="798"/>
        <end position="821"/>
    </location>
</feature>
<dbReference type="GO" id="GO:0005366">
    <property type="term" value="F:myo-inositol:proton symporter activity"/>
    <property type="evidence" value="ECO:0007669"/>
    <property type="project" value="TreeGrafter"/>
</dbReference>
<dbReference type="FunFam" id="1.20.1250.20:FF:000073">
    <property type="entry name" value="MFS myo-inositol transporter, putative"/>
    <property type="match status" value="1"/>
</dbReference>
<feature type="transmembrane region" description="Helical" evidence="11">
    <location>
        <begin position="869"/>
        <end position="890"/>
    </location>
</feature>
<dbReference type="Proteomes" id="UP000775872">
    <property type="component" value="Unassembled WGS sequence"/>
</dbReference>
<evidence type="ECO:0000256" key="1">
    <source>
        <dbReference type="ARBA" id="ARBA00004141"/>
    </source>
</evidence>
<evidence type="ECO:0000256" key="8">
    <source>
        <dbReference type="ARBA" id="ARBA00023002"/>
    </source>
</evidence>
<feature type="transmembrane region" description="Helical" evidence="11">
    <location>
        <begin position="729"/>
        <end position="749"/>
    </location>
</feature>
<dbReference type="InterPro" id="IPR036188">
    <property type="entry name" value="FAD/NAD-bd_sf"/>
</dbReference>
<evidence type="ECO:0000313" key="13">
    <source>
        <dbReference type="EMBL" id="CAH0050170.1"/>
    </source>
</evidence>
<sequence>MSKSNLKVAVVGGGPAGCMLARLLHLEGIDATVFEGEATPNYRSQGGTLDLHTDTGLAAMKAAQLWDEFLKYARYDGQYLAIVDKDLDHLFVRHPGNGKEIAGESPEIDRSRLRQILTESVPEGMIRWGRRLKKVEGKTLVFEDSTETGFDLIVGADGAWSKTRQAVDPKLQPQYVGVGMYHLTIPDAEETAPETCKLVNRGSLFAHNEGQRLTVQQMGDGSLDVHVTIRRDDPDWMKEEKCGIDSTNLEQVKKELLQKDFSGWCPELKDAISSAQGPCIPRSHHILPIGTHWEHVDGLTLIGDAAHLMTPYAGEGVNLALEDAMLLAKAIVNSINGPNTLDEEVRLFENNMFVRAKKVQQLSDNLCKDWLFTPGAPRSVIARALSRHINYHLPAAPLISNNRRDSDAEFEDEDLASEIGIAQPKSDRPGIFVLALTFAAGISGLLFGYDTGVISATLVSVGTSLSNRSLTSLDKSIITSSTSLFALLISPFSSVLADKLGRKRVMIYADILFLGGAVIQAISKSVLVMTIGRCIVGSAVGAASFVVPLYIAELAPASHRGRLVTLNSVFITGGQVVAYVVGWLFSAFGSKVTGWRWMVGLGGLPAAIQFAVVLFMPETPRWLIKEGRTNEARHVIQKVNGSSSSFDIDEVMKEIELEAREEELAQDSRPGDRSFLAGWKHLFSEGKHRRALAIACGLQGLQQLCGFNSLMYFSATIFTIVGFSSPTLTSLTVAVTNFIFTIVALGLIDRIGRRRILLYTIPIMTVGLLLSAFGFSFIDLSASTTTTQQAEGTGSAGHGGIAATIILISIMIYVASYAVGLGNVPWMQSELFPLSVRSKGSGLATATNWGANFVVGLTFLPLMDLLSPSWTFVLYAVVCVAGYVMIWRIYPETAGLSLEAATALLEHGWGVR</sequence>
<dbReference type="InterPro" id="IPR002938">
    <property type="entry name" value="FAD-bd"/>
</dbReference>
<dbReference type="InterPro" id="IPR005828">
    <property type="entry name" value="MFS_sugar_transport-like"/>
</dbReference>
<dbReference type="EMBL" id="CABFOC020000035">
    <property type="protein sequence ID" value="CAH0050170.1"/>
    <property type="molecule type" value="Genomic_DNA"/>
</dbReference>
<dbReference type="GO" id="GO:0071949">
    <property type="term" value="F:FAD binding"/>
    <property type="evidence" value="ECO:0007669"/>
    <property type="project" value="InterPro"/>
</dbReference>
<dbReference type="PANTHER" id="PTHR48020:SF12">
    <property type="entry name" value="PROTON MYO-INOSITOL COTRANSPORTER"/>
    <property type="match status" value="1"/>
</dbReference>
<comment type="similarity">
    <text evidence="2">Belongs to the major facilitator superfamily. Sugar transporter (TC 2.A.1.1) family.</text>
</comment>
<keyword evidence="3" id="KW-0813">Transport</keyword>
<dbReference type="GO" id="GO:1904679">
    <property type="term" value="P:myo-inositol import across plasma membrane"/>
    <property type="evidence" value="ECO:0007669"/>
    <property type="project" value="TreeGrafter"/>
</dbReference>
<feature type="transmembrane region" description="Helical" evidence="11">
    <location>
        <begin position="505"/>
        <end position="522"/>
    </location>
</feature>
<dbReference type="InterPro" id="IPR005829">
    <property type="entry name" value="Sugar_transporter_CS"/>
</dbReference>
<dbReference type="GO" id="GO:0016491">
    <property type="term" value="F:oxidoreductase activity"/>
    <property type="evidence" value="ECO:0007669"/>
    <property type="project" value="UniProtKB-KW"/>
</dbReference>
<evidence type="ECO:0000256" key="6">
    <source>
        <dbReference type="ARBA" id="ARBA00022827"/>
    </source>
</evidence>
<evidence type="ECO:0000256" key="9">
    <source>
        <dbReference type="ARBA" id="ARBA00023136"/>
    </source>
</evidence>
<keyword evidence="7 11" id="KW-1133">Transmembrane helix</keyword>
<dbReference type="AlphaFoldDB" id="A0A9P0EK03"/>
<evidence type="ECO:0000256" key="11">
    <source>
        <dbReference type="SAM" id="Phobius"/>
    </source>
</evidence>